<protein>
    <submittedName>
        <fullName evidence="1">Uncharacterized protein</fullName>
    </submittedName>
</protein>
<organism evidence="1">
    <name type="scientific">bioreactor metagenome</name>
    <dbReference type="NCBI Taxonomy" id="1076179"/>
    <lineage>
        <taxon>unclassified sequences</taxon>
        <taxon>metagenomes</taxon>
        <taxon>ecological metagenomes</taxon>
    </lineage>
</organism>
<evidence type="ECO:0000313" key="1">
    <source>
        <dbReference type="EMBL" id="MPM63636.1"/>
    </source>
</evidence>
<proteinExistence type="predicted"/>
<dbReference type="EMBL" id="VSSQ01019527">
    <property type="protein sequence ID" value="MPM63636.1"/>
    <property type="molecule type" value="Genomic_DNA"/>
</dbReference>
<dbReference type="AlphaFoldDB" id="A0A645BEU9"/>
<accession>A0A645BEU9</accession>
<gene>
    <name evidence="1" type="ORF">SDC9_110517</name>
</gene>
<name>A0A645BEU9_9ZZZZ</name>
<reference evidence="1" key="1">
    <citation type="submission" date="2019-08" db="EMBL/GenBank/DDBJ databases">
        <authorList>
            <person name="Kucharzyk K."/>
            <person name="Murdoch R.W."/>
            <person name="Higgins S."/>
            <person name="Loffler F."/>
        </authorList>
    </citation>
    <scope>NUCLEOTIDE SEQUENCE</scope>
</reference>
<sequence>MTEELVYFNVGQRCGIDDGHQLGVVFKRLRKFLGGESQKSDILRNPE</sequence>
<comment type="caution">
    <text evidence="1">The sequence shown here is derived from an EMBL/GenBank/DDBJ whole genome shotgun (WGS) entry which is preliminary data.</text>
</comment>